<dbReference type="EMBL" id="LXQA010063123">
    <property type="protein sequence ID" value="MCI06805.1"/>
    <property type="molecule type" value="Genomic_DNA"/>
</dbReference>
<protein>
    <submittedName>
        <fullName evidence="2">Rho GTPase-activating protein 25-like</fullName>
    </submittedName>
</protein>
<sequence>MALLILFTLLCPLTYVSHDPPRTSSELSSIDEKTKTNFEELVLIEVDLANLEWKVHELGLRLNAQL</sequence>
<reference evidence="2 3" key="1">
    <citation type="journal article" date="2018" name="Front. Plant Sci.">
        <title>Red Clover (Trifolium pratense) and Zigzag Clover (T. medium) - A Picture of Genomic Similarities and Differences.</title>
        <authorList>
            <person name="Dluhosova J."/>
            <person name="Istvanek J."/>
            <person name="Nedelnik J."/>
            <person name="Repkova J."/>
        </authorList>
    </citation>
    <scope>NUCLEOTIDE SEQUENCE [LARGE SCALE GENOMIC DNA]</scope>
    <source>
        <strain evidence="3">cv. 10/8</strain>
        <tissue evidence="2">Leaf</tissue>
    </source>
</reference>
<evidence type="ECO:0000313" key="3">
    <source>
        <dbReference type="Proteomes" id="UP000265520"/>
    </source>
</evidence>
<keyword evidence="3" id="KW-1185">Reference proteome</keyword>
<dbReference type="Proteomes" id="UP000265520">
    <property type="component" value="Unassembled WGS sequence"/>
</dbReference>
<feature type="non-terminal residue" evidence="2">
    <location>
        <position position="66"/>
    </location>
</feature>
<name>A0A392P7E0_9FABA</name>
<keyword evidence="1" id="KW-0732">Signal</keyword>
<evidence type="ECO:0000313" key="2">
    <source>
        <dbReference type="EMBL" id="MCI06805.1"/>
    </source>
</evidence>
<proteinExistence type="predicted"/>
<feature type="chain" id="PRO_5017206713" evidence="1">
    <location>
        <begin position="19"/>
        <end position="66"/>
    </location>
</feature>
<accession>A0A392P7E0</accession>
<dbReference type="AlphaFoldDB" id="A0A392P7E0"/>
<comment type="caution">
    <text evidence="2">The sequence shown here is derived from an EMBL/GenBank/DDBJ whole genome shotgun (WGS) entry which is preliminary data.</text>
</comment>
<feature type="signal peptide" evidence="1">
    <location>
        <begin position="1"/>
        <end position="18"/>
    </location>
</feature>
<organism evidence="2 3">
    <name type="scientific">Trifolium medium</name>
    <dbReference type="NCBI Taxonomy" id="97028"/>
    <lineage>
        <taxon>Eukaryota</taxon>
        <taxon>Viridiplantae</taxon>
        <taxon>Streptophyta</taxon>
        <taxon>Embryophyta</taxon>
        <taxon>Tracheophyta</taxon>
        <taxon>Spermatophyta</taxon>
        <taxon>Magnoliopsida</taxon>
        <taxon>eudicotyledons</taxon>
        <taxon>Gunneridae</taxon>
        <taxon>Pentapetalae</taxon>
        <taxon>rosids</taxon>
        <taxon>fabids</taxon>
        <taxon>Fabales</taxon>
        <taxon>Fabaceae</taxon>
        <taxon>Papilionoideae</taxon>
        <taxon>50 kb inversion clade</taxon>
        <taxon>NPAAA clade</taxon>
        <taxon>Hologalegina</taxon>
        <taxon>IRL clade</taxon>
        <taxon>Trifolieae</taxon>
        <taxon>Trifolium</taxon>
    </lineage>
</organism>
<evidence type="ECO:0000256" key="1">
    <source>
        <dbReference type="SAM" id="SignalP"/>
    </source>
</evidence>